<keyword evidence="3" id="KW-1185">Reference proteome</keyword>
<sequence>MTNARNTAAALPTPGAPSPTGTVAAHQPASGAGAPGESRPAPSAILGAYASLPESQEDQEEYYRLLAQIPGARGLEIPFRDDLGGAAGLPWLASQLAPHWDRNIITAIPGTMVRVWATGAFGLASTDRQGRADALSFTRSVRDGVEALREAAGRDVVAAVEIHSAPSGEPGVAHSAEAFGESLSQIVDYDWGGALLLVEHCDAFVAPDLGEKRLLGIDEELEVLRVLNHPRARMSLNWGRSALEARDAATALEHVRLARAAGVLEGVMFSGAGPADTRYAKAWMDGHLPLDVDEPGSVMGAEDVRACSLAALEPIEGPEGAIAPASYLGAKCQVPAEATPEQRLSFLTHILDATRV</sequence>
<dbReference type="EMBL" id="CP053642">
    <property type="protein sequence ID" value="QKD80165.1"/>
    <property type="molecule type" value="Genomic_DNA"/>
</dbReference>
<dbReference type="AlphaFoldDB" id="A0A6M8BBH9"/>
<reference evidence="2 3" key="1">
    <citation type="submission" date="2020-05" db="EMBL/GenBank/DDBJ databases">
        <title>Actinomyces sp. zg-325.</title>
        <authorList>
            <person name="Yang C."/>
        </authorList>
    </citation>
    <scope>NUCLEOTIDE SEQUENCE [LARGE SCALE GENOMIC DNA]</scope>
    <source>
        <strain evidence="3">zg-325</strain>
    </source>
</reference>
<accession>A0A6M8BBH9</accession>
<dbReference type="InterPro" id="IPR032344">
    <property type="entry name" value="DUF4862"/>
</dbReference>
<feature type="region of interest" description="Disordered" evidence="1">
    <location>
        <begin position="1"/>
        <end position="42"/>
    </location>
</feature>
<dbReference type="Pfam" id="PF16154">
    <property type="entry name" value="DUF4862"/>
    <property type="match status" value="1"/>
</dbReference>
<organism evidence="2 3">
    <name type="scientific">Actinomyces marmotae</name>
    <dbReference type="NCBI Taxonomy" id="2737173"/>
    <lineage>
        <taxon>Bacteria</taxon>
        <taxon>Bacillati</taxon>
        <taxon>Actinomycetota</taxon>
        <taxon>Actinomycetes</taxon>
        <taxon>Actinomycetales</taxon>
        <taxon>Actinomycetaceae</taxon>
        <taxon>Actinomyces</taxon>
    </lineage>
</organism>
<evidence type="ECO:0000256" key="1">
    <source>
        <dbReference type="SAM" id="MobiDB-lite"/>
    </source>
</evidence>
<protein>
    <submittedName>
        <fullName evidence="2">DUF4862 family protein</fullName>
    </submittedName>
</protein>
<evidence type="ECO:0000313" key="2">
    <source>
        <dbReference type="EMBL" id="QKD80165.1"/>
    </source>
</evidence>
<name>A0A6M8BBH9_9ACTO</name>
<gene>
    <name evidence="2" type="ORF">HPC72_08025</name>
</gene>
<dbReference type="Proteomes" id="UP000504752">
    <property type="component" value="Chromosome"/>
</dbReference>
<proteinExistence type="predicted"/>
<evidence type="ECO:0000313" key="3">
    <source>
        <dbReference type="Proteomes" id="UP000504752"/>
    </source>
</evidence>
<dbReference type="RefSeq" id="WP_159812997.1">
    <property type="nucleotide sequence ID" value="NZ_CP053642.1"/>
</dbReference>
<dbReference type="KEGG" id="amam:HPC72_08025"/>